<gene>
    <name evidence="2" type="ORF">METZ01_LOCUS175536</name>
</gene>
<dbReference type="AlphaFoldDB" id="A0A382CA35"/>
<accession>A0A382CA35</accession>
<reference evidence="2" key="1">
    <citation type="submission" date="2018-05" db="EMBL/GenBank/DDBJ databases">
        <authorList>
            <person name="Lanie J.A."/>
            <person name="Ng W.-L."/>
            <person name="Kazmierczak K.M."/>
            <person name="Andrzejewski T.M."/>
            <person name="Davidsen T.M."/>
            <person name="Wayne K.J."/>
            <person name="Tettelin H."/>
            <person name="Glass J.I."/>
            <person name="Rusch D."/>
            <person name="Podicherti R."/>
            <person name="Tsui H.-C.T."/>
            <person name="Winkler M.E."/>
        </authorList>
    </citation>
    <scope>NUCLEOTIDE SEQUENCE</scope>
</reference>
<sequence length="24" mass="2631">MNSYNSNKMIVSIPAGEPARASHR</sequence>
<feature type="region of interest" description="Disordered" evidence="1">
    <location>
        <begin position="1"/>
        <end position="24"/>
    </location>
</feature>
<dbReference type="EMBL" id="UINC01033419">
    <property type="protein sequence ID" value="SVB22682.1"/>
    <property type="molecule type" value="Genomic_DNA"/>
</dbReference>
<evidence type="ECO:0000313" key="2">
    <source>
        <dbReference type="EMBL" id="SVB22682.1"/>
    </source>
</evidence>
<proteinExistence type="predicted"/>
<name>A0A382CA35_9ZZZZ</name>
<evidence type="ECO:0000256" key="1">
    <source>
        <dbReference type="SAM" id="MobiDB-lite"/>
    </source>
</evidence>
<organism evidence="2">
    <name type="scientific">marine metagenome</name>
    <dbReference type="NCBI Taxonomy" id="408172"/>
    <lineage>
        <taxon>unclassified sequences</taxon>
        <taxon>metagenomes</taxon>
        <taxon>ecological metagenomes</taxon>
    </lineage>
</organism>
<protein>
    <submittedName>
        <fullName evidence="2">Uncharacterized protein</fullName>
    </submittedName>
</protein>